<proteinExistence type="predicted"/>
<dbReference type="Proteomes" id="UP000287033">
    <property type="component" value="Unassembled WGS sequence"/>
</dbReference>
<organism evidence="2 3">
    <name type="scientific">Chiloscyllium punctatum</name>
    <name type="common">Brownbanded bambooshark</name>
    <name type="synonym">Hemiscyllium punctatum</name>
    <dbReference type="NCBI Taxonomy" id="137246"/>
    <lineage>
        <taxon>Eukaryota</taxon>
        <taxon>Metazoa</taxon>
        <taxon>Chordata</taxon>
        <taxon>Craniata</taxon>
        <taxon>Vertebrata</taxon>
        <taxon>Chondrichthyes</taxon>
        <taxon>Elasmobranchii</taxon>
        <taxon>Galeomorphii</taxon>
        <taxon>Galeoidea</taxon>
        <taxon>Orectolobiformes</taxon>
        <taxon>Hemiscylliidae</taxon>
        <taxon>Chiloscyllium</taxon>
    </lineage>
</organism>
<dbReference type="InterPro" id="IPR015793">
    <property type="entry name" value="Pyrv_Knase_brl"/>
</dbReference>
<dbReference type="OrthoDB" id="108365at2759"/>
<feature type="non-terminal residue" evidence="2">
    <location>
        <position position="1"/>
    </location>
</feature>
<dbReference type="InterPro" id="IPR011037">
    <property type="entry name" value="Pyrv_Knase-like_insert_dom_sf"/>
</dbReference>
<protein>
    <recommendedName>
        <fullName evidence="1">Pyruvate kinase barrel domain-containing protein</fullName>
    </recommendedName>
</protein>
<name>A0A401TRK0_CHIPU</name>
<dbReference type="InterPro" id="IPR015806">
    <property type="entry name" value="Pyrv_Knase_insert_dom_sf"/>
</dbReference>
<dbReference type="GO" id="GO:0004743">
    <property type="term" value="F:pyruvate kinase activity"/>
    <property type="evidence" value="ECO:0007669"/>
    <property type="project" value="InterPro"/>
</dbReference>
<evidence type="ECO:0000259" key="1">
    <source>
        <dbReference type="Pfam" id="PF00224"/>
    </source>
</evidence>
<dbReference type="EMBL" id="BEZZ01153012">
    <property type="protein sequence ID" value="GCC45266.1"/>
    <property type="molecule type" value="Genomic_DNA"/>
</dbReference>
<accession>A0A401TRK0</accession>
<evidence type="ECO:0000313" key="3">
    <source>
        <dbReference type="Proteomes" id="UP000287033"/>
    </source>
</evidence>
<gene>
    <name evidence="2" type="ORF">chiPu_0029288</name>
</gene>
<dbReference type="GO" id="GO:0000287">
    <property type="term" value="F:magnesium ion binding"/>
    <property type="evidence" value="ECO:0007669"/>
    <property type="project" value="InterPro"/>
</dbReference>
<evidence type="ECO:0000313" key="2">
    <source>
        <dbReference type="EMBL" id="GCC45266.1"/>
    </source>
</evidence>
<sequence length="93" mass="9960">SDSGEVELLKGSEVKVMTDARFRESCSDQLIWLDYSKLTQVVRVGGKIFIDDGLISLRITEIGMSAPPSRLAQGGLGMYPGAGGEGSEHMGWA</sequence>
<dbReference type="STRING" id="137246.A0A401TRK0"/>
<dbReference type="GO" id="GO:0030955">
    <property type="term" value="F:potassium ion binding"/>
    <property type="evidence" value="ECO:0007669"/>
    <property type="project" value="InterPro"/>
</dbReference>
<keyword evidence="3" id="KW-1185">Reference proteome</keyword>
<dbReference type="Gene3D" id="2.40.33.10">
    <property type="entry name" value="PK beta-barrel domain-like"/>
    <property type="match status" value="1"/>
</dbReference>
<reference evidence="2 3" key="1">
    <citation type="journal article" date="2018" name="Nat. Ecol. Evol.">
        <title>Shark genomes provide insights into elasmobranch evolution and the origin of vertebrates.</title>
        <authorList>
            <person name="Hara Y"/>
            <person name="Yamaguchi K"/>
            <person name="Onimaru K"/>
            <person name="Kadota M"/>
            <person name="Koyanagi M"/>
            <person name="Keeley SD"/>
            <person name="Tatsumi K"/>
            <person name="Tanaka K"/>
            <person name="Motone F"/>
            <person name="Kageyama Y"/>
            <person name="Nozu R"/>
            <person name="Adachi N"/>
            <person name="Nishimura O"/>
            <person name="Nakagawa R"/>
            <person name="Tanegashima C"/>
            <person name="Kiyatake I"/>
            <person name="Matsumoto R"/>
            <person name="Murakumo K"/>
            <person name="Nishida K"/>
            <person name="Terakita A"/>
            <person name="Kuratani S"/>
            <person name="Sato K"/>
            <person name="Hyodo S Kuraku.S."/>
        </authorList>
    </citation>
    <scope>NUCLEOTIDE SEQUENCE [LARGE SCALE GENOMIC DNA]</scope>
</reference>
<feature type="domain" description="Pyruvate kinase barrel" evidence="1">
    <location>
        <begin position="5"/>
        <end position="63"/>
    </location>
</feature>
<dbReference type="Pfam" id="PF00224">
    <property type="entry name" value="PK"/>
    <property type="match status" value="1"/>
</dbReference>
<comment type="caution">
    <text evidence="2">The sequence shown here is derived from an EMBL/GenBank/DDBJ whole genome shotgun (WGS) entry which is preliminary data.</text>
</comment>
<dbReference type="SUPFAM" id="SSF50800">
    <property type="entry name" value="PK beta-barrel domain-like"/>
    <property type="match status" value="1"/>
</dbReference>
<dbReference type="AlphaFoldDB" id="A0A401TRK0"/>